<dbReference type="AlphaFoldDB" id="A0A377JV64"/>
<evidence type="ECO:0008006" key="4">
    <source>
        <dbReference type="Google" id="ProtNLM"/>
    </source>
</evidence>
<dbReference type="Proteomes" id="UP000255335">
    <property type="component" value="Unassembled WGS sequence"/>
</dbReference>
<sequence>MASNIQKKKTLSNPQISPTHFSQNILIENELNAIGKLPPDLADRAMALLEKSANARIENDKAIIDLEKQNIELQELDTKKYYTWSGFGMLGFFAVSILSLVGGVFLAYFDKTTESYIAFAIAFANLTPKLLKELRRKS</sequence>
<accession>A0A377JV64</accession>
<dbReference type="EMBL" id="UGHZ01000002">
    <property type="protein sequence ID" value="STP13348.1"/>
    <property type="molecule type" value="Genomic_DNA"/>
</dbReference>
<evidence type="ECO:0000313" key="3">
    <source>
        <dbReference type="Proteomes" id="UP000255335"/>
    </source>
</evidence>
<feature type="transmembrane region" description="Helical" evidence="1">
    <location>
        <begin position="87"/>
        <end position="109"/>
    </location>
</feature>
<proteinExistence type="predicted"/>
<dbReference type="RefSeq" id="WP_115026576.1">
    <property type="nucleotide sequence ID" value="NZ_UGHZ01000002.1"/>
</dbReference>
<evidence type="ECO:0000313" key="2">
    <source>
        <dbReference type="EMBL" id="STP13348.1"/>
    </source>
</evidence>
<protein>
    <recommendedName>
        <fullName evidence="4">DUF2335 domain-containing protein</fullName>
    </recommendedName>
</protein>
<keyword evidence="1" id="KW-0472">Membrane</keyword>
<keyword evidence="1" id="KW-0812">Transmembrane</keyword>
<keyword evidence="1" id="KW-1133">Transmembrane helix</keyword>
<evidence type="ECO:0000256" key="1">
    <source>
        <dbReference type="SAM" id="Phobius"/>
    </source>
</evidence>
<name>A0A377JV64_9HELI</name>
<organism evidence="2 3">
    <name type="scientific">Helicobacter cinaedi</name>
    <dbReference type="NCBI Taxonomy" id="213"/>
    <lineage>
        <taxon>Bacteria</taxon>
        <taxon>Pseudomonadati</taxon>
        <taxon>Campylobacterota</taxon>
        <taxon>Epsilonproteobacteria</taxon>
        <taxon>Campylobacterales</taxon>
        <taxon>Helicobacteraceae</taxon>
        <taxon>Helicobacter</taxon>
    </lineage>
</organism>
<gene>
    <name evidence="2" type="ORF">NCTC12221_01421</name>
</gene>
<reference evidence="2 3" key="1">
    <citation type="submission" date="2018-06" db="EMBL/GenBank/DDBJ databases">
        <authorList>
            <consortium name="Pathogen Informatics"/>
            <person name="Doyle S."/>
        </authorList>
    </citation>
    <scope>NUCLEOTIDE SEQUENCE [LARGE SCALE GENOMIC DNA]</scope>
    <source>
        <strain evidence="2 3">NCTC12221</strain>
    </source>
</reference>